<evidence type="ECO:0000313" key="1">
    <source>
        <dbReference type="EMBL" id="KAG8004341.1"/>
    </source>
</evidence>
<keyword evidence="2" id="KW-1185">Reference proteome</keyword>
<proteinExistence type="predicted"/>
<dbReference type="EMBL" id="CM024791">
    <property type="protein sequence ID" value="KAG8004341.1"/>
    <property type="molecule type" value="Genomic_DNA"/>
</dbReference>
<gene>
    <name evidence="1" type="ORF">GBF38_009294</name>
</gene>
<name>A0ACB7EU58_NIBAL</name>
<evidence type="ECO:0000313" key="2">
    <source>
        <dbReference type="Proteomes" id="UP000805704"/>
    </source>
</evidence>
<sequence>MRKQRKSQRSGFTRKINKVTNTEAVKATDCPQRREEEEEKKKQEKKKKEKERRRRRRKKEKKKKKKSKKKKKKKRREERRRKKKKKKKRCSGPAVSSFYGHDGRGAESEEDADGEA</sequence>
<protein>
    <submittedName>
        <fullName evidence="1">Uncharacterized protein</fullName>
    </submittedName>
</protein>
<reference evidence="1" key="1">
    <citation type="submission" date="2020-04" db="EMBL/GenBank/DDBJ databases">
        <title>A chromosome-scale assembly and high-density genetic map of the yellow drum (Nibea albiflora) genome.</title>
        <authorList>
            <person name="Xu D."/>
            <person name="Zhang W."/>
            <person name="Chen R."/>
            <person name="Tan P."/>
            <person name="Wang L."/>
            <person name="Song H."/>
            <person name="Tian L."/>
            <person name="Zhu Q."/>
            <person name="Wang B."/>
        </authorList>
    </citation>
    <scope>NUCLEOTIDE SEQUENCE</scope>
    <source>
        <strain evidence="1">ZJHYS-2018</strain>
    </source>
</reference>
<organism evidence="1 2">
    <name type="scientific">Nibea albiflora</name>
    <name type="common">Yellow drum</name>
    <name type="synonym">Corvina albiflora</name>
    <dbReference type="NCBI Taxonomy" id="240163"/>
    <lineage>
        <taxon>Eukaryota</taxon>
        <taxon>Metazoa</taxon>
        <taxon>Chordata</taxon>
        <taxon>Craniata</taxon>
        <taxon>Vertebrata</taxon>
        <taxon>Euteleostomi</taxon>
        <taxon>Actinopterygii</taxon>
        <taxon>Neopterygii</taxon>
        <taxon>Teleostei</taxon>
        <taxon>Neoteleostei</taxon>
        <taxon>Acanthomorphata</taxon>
        <taxon>Eupercaria</taxon>
        <taxon>Sciaenidae</taxon>
        <taxon>Nibea</taxon>
    </lineage>
</organism>
<comment type="caution">
    <text evidence="1">The sequence shown here is derived from an EMBL/GenBank/DDBJ whole genome shotgun (WGS) entry which is preliminary data.</text>
</comment>
<dbReference type="Proteomes" id="UP000805704">
    <property type="component" value="Chromosome 3"/>
</dbReference>
<accession>A0ACB7EU58</accession>